<protein>
    <submittedName>
        <fullName evidence="2">Uncharacterized protein</fullName>
    </submittedName>
</protein>
<dbReference type="AlphaFoldDB" id="A0A0M8ZV21"/>
<accession>A0A0M8ZV21</accession>
<evidence type="ECO:0000313" key="2">
    <source>
        <dbReference type="EMBL" id="KOX70586.1"/>
    </source>
</evidence>
<feature type="compositionally biased region" description="Basic residues" evidence="1">
    <location>
        <begin position="80"/>
        <end position="90"/>
    </location>
</feature>
<evidence type="ECO:0000256" key="1">
    <source>
        <dbReference type="SAM" id="MobiDB-lite"/>
    </source>
</evidence>
<dbReference type="Proteomes" id="UP000053105">
    <property type="component" value="Unassembled WGS sequence"/>
</dbReference>
<dbReference type="EMBL" id="KQ435859">
    <property type="protein sequence ID" value="KOX70586.1"/>
    <property type="molecule type" value="Genomic_DNA"/>
</dbReference>
<organism evidence="2 3">
    <name type="scientific">Melipona quadrifasciata</name>
    <dbReference type="NCBI Taxonomy" id="166423"/>
    <lineage>
        <taxon>Eukaryota</taxon>
        <taxon>Metazoa</taxon>
        <taxon>Ecdysozoa</taxon>
        <taxon>Arthropoda</taxon>
        <taxon>Hexapoda</taxon>
        <taxon>Insecta</taxon>
        <taxon>Pterygota</taxon>
        <taxon>Neoptera</taxon>
        <taxon>Endopterygota</taxon>
        <taxon>Hymenoptera</taxon>
        <taxon>Apocrita</taxon>
        <taxon>Aculeata</taxon>
        <taxon>Apoidea</taxon>
        <taxon>Anthophila</taxon>
        <taxon>Apidae</taxon>
        <taxon>Melipona</taxon>
    </lineage>
</organism>
<name>A0A0M8ZV21_9HYME</name>
<evidence type="ECO:0000313" key="3">
    <source>
        <dbReference type="Proteomes" id="UP000053105"/>
    </source>
</evidence>
<dbReference type="OrthoDB" id="10559444at2759"/>
<sequence>MALRVLLHRQSKSSCNEIIAYTIYNSVAGFILVPDKELTSNLTQRLSRLIQALQSKSGEYVDELEPRGTGGKRAAWGRRTSNHPRGKPRAQHQTPWGHSWAPCSCFSPRQPLQLNSSQNSLQDIAVQTADFCVCRSPSRKVPCHFHAESLSCENDATVLVIDRISQEMAVCLNEKNSWEKLGAGSCRKKSHVERNVYKESGESQGETTGRVDTETEKVSVRQTAYPLLSPYTRPPPQDIAILNKDTSVKFTPSGREISFTEQFFVVASTKSSTIGVNWGDRDDRSSQFLRSRCIPTATAINFFDASNDFLALASNAITLDRNFFPSNHVDIAHSNNQHELAPEPSVHCFSKEVGERDEVKSDLSKQTSIFEDLKIRSPCCVATTIALWFAQVFGGLLIGRSSNGC</sequence>
<reference evidence="2 3" key="1">
    <citation type="submission" date="2015-07" db="EMBL/GenBank/DDBJ databases">
        <title>The genome of Melipona quadrifasciata.</title>
        <authorList>
            <person name="Pan H."/>
            <person name="Kapheim K."/>
        </authorList>
    </citation>
    <scope>NUCLEOTIDE SEQUENCE [LARGE SCALE GENOMIC DNA]</scope>
    <source>
        <strain evidence="2">0111107301</strain>
        <tissue evidence="2">Whole body</tissue>
    </source>
</reference>
<feature type="region of interest" description="Disordered" evidence="1">
    <location>
        <begin position="61"/>
        <end position="95"/>
    </location>
</feature>
<proteinExistence type="predicted"/>
<keyword evidence="3" id="KW-1185">Reference proteome</keyword>
<gene>
    <name evidence="2" type="ORF">WN51_02642</name>
</gene>